<keyword evidence="2" id="KW-1133">Transmembrane helix</keyword>
<feature type="transmembrane region" description="Helical" evidence="2">
    <location>
        <begin position="76"/>
        <end position="96"/>
    </location>
</feature>
<keyword evidence="2" id="KW-0472">Membrane</keyword>
<dbReference type="AlphaFoldDB" id="A0A7Z0DIT9"/>
<evidence type="ECO:0000256" key="2">
    <source>
        <dbReference type="SAM" id="Phobius"/>
    </source>
</evidence>
<dbReference type="Proteomes" id="UP000564496">
    <property type="component" value="Unassembled WGS sequence"/>
</dbReference>
<name>A0A7Z0DIT9_9ACTN</name>
<evidence type="ECO:0000313" key="3">
    <source>
        <dbReference type="EMBL" id="NYI76142.1"/>
    </source>
</evidence>
<keyword evidence="4" id="KW-1185">Reference proteome</keyword>
<gene>
    <name evidence="3" type="ORF">BJ988_000790</name>
</gene>
<organism evidence="3 4">
    <name type="scientific">Nocardioides panzhihuensis</name>
    <dbReference type="NCBI Taxonomy" id="860243"/>
    <lineage>
        <taxon>Bacteria</taxon>
        <taxon>Bacillati</taxon>
        <taxon>Actinomycetota</taxon>
        <taxon>Actinomycetes</taxon>
        <taxon>Propionibacteriales</taxon>
        <taxon>Nocardioidaceae</taxon>
        <taxon>Nocardioides</taxon>
    </lineage>
</organism>
<reference evidence="3 4" key="1">
    <citation type="submission" date="2020-07" db="EMBL/GenBank/DDBJ databases">
        <title>Sequencing the genomes of 1000 actinobacteria strains.</title>
        <authorList>
            <person name="Klenk H.-P."/>
        </authorList>
    </citation>
    <scope>NUCLEOTIDE SEQUENCE [LARGE SCALE GENOMIC DNA]</scope>
    <source>
        <strain evidence="3 4">DSM 26487</strain>
    </source>
</reference>
<evidence type="ECO:0000256" key="1">
    <source>
        <dbReference type="SAM" id="MobiDB-lite"/>
    </source>
</evidence>
<evidence type="ECO:0008006" key="5">
    <source>
        <dbReference type="Google" id="ProtNLM"/>
    </source>
</evidence>
<sequence>MGDELESHCPSCGDSRLPGAIYCIGCGAPLLAPPEPHRPLFVDEVGEESSLPRSTRGFFFDDAPPPPPAGRKGRTAAILTVIAVLVLVAGALGFIFGKDGVGAARPEANPSTGPARSEPASNPPSEPAVDPSAPPENQLLRISRLDTEAASKLIDTWIPQLAAVGAGDGGDADWHKALDRYQEIKTDHPDVLLLDTGEWPSSYVKSGMYAVVVPYPSDSSGPALEWCVERGLSRTDCAAKRLEVSGDPTDNYDAQ</sequence>
<feature type="region of interest" description="Disordered" evidence="1">
    <location>
        <begin position="105"/>
        <end position="136"/>
    </location>
</feature>
<dbReference type="EMBL" id="JACBZR010000001">
    <property type="protein sequence ID" value="NYI76142.1"/>
    <property type="molecule type" value="Genomic_DNA"/>
</dbReference>
<keyword evidence="2" id="KW-0812">Transmembrane</keyword>
<proteinExistence type="predicted"/>
<evidence type="ECO:0000313" key="4">
    <source>
        <dbReference type="Proteomes" id="UP000564496"/>
    </source>
</evidence>
<accession>A0A7Z0DIT9</accession>
<comment type="caution">
    <text evidence="3">The sequence shown here is derived from an EMBL/GenBank/DDBJ whole genome shotgun (WGS) entry which is preliminary data.</text>
</comment>
<protein>
    <recommendedName>
        <fullName evidence="5">Zinc ribbon domain-containing protein</fullName>
    </recommendedName>
</protein>
<feature type="region of interest" description="Disordered" evidence="1">
    <location>
        <begin position="52"/>
        <end position="72"/>
    </location>
</feature>
<dbReference type="RefSeq" id="WP_179656814.1">
    <property type="nucleotide sequence ID" value="NZ_JACBZR010000001.1"/>
</dbReference>